<dbReference type="PANTHER" id="PTHR38011:SF11">
    <property type="entry name" value="2,5-DIAMINO-6-RIBOSYLAMINO-4(3H)-PYRIMIDINONE 5'-PHOSPHATE REDUCTASE"/>
    <property type="match status" value="1"/>
</dbReference>
<dbReference type="Pfam" id="PF01872">
    <property type="entry name" value="RibD_C"/>
    <property type="match status" value="1"/>
</dbReference>
<name>A0A1M5ABI4_9BACL</name>
<evidence type="ECO:0000313" key="3">
    <source>
        <dbReference type="Proteomes" id="UP000184476"/>
    </source>
</evidence>
<reference evidence="2 3" key="1">
    <citation type="submission" date="2016-11" db="EMBL/GenBank/DDBJ databases">
        <authorList>
            <person name="Jaros S."/>
            <person name="Januszkiewicz K."/>
            <person name="Wedrychowicz H."/>
        </authorList>
    </citation>
    <scope>NUCLEOTIDE SEQUENCE [LARGE SCALE GENOMIC DNA]</scope>
    <source>
        <strain evidence="2 3">DSM 44666</strain>
    </source>
</reference>
<dbReference type="Proteomes" id="UP000184476">
    <property type="component" value="Unassembled WGS sequence"/>
</dbReference>
<protein>
    <submittedName>
        <fullName evidence="2">Dihydrofolate reductase</fullName>
    </submittedName>
</protein>
<dbReference type="STRING" id="112248.SAMN05444392_1134"/>
<accession>A0A1M5ABI4</accession>
<proteinExistence type="predicted"/>
<evidence type="ECO:0000259" key="1">
    <source>
        <dbReference type="Pfam" id="PF01872"/>
    </source>
</evidence>
<dbReference type="PANTHER" id="PTHR38011">
    <property type="entry name" value="DIHYDROFOLATE REDUCTASE FAMILY PROTEIN (AFU_ORTHOLOGUE AFUA_8G06820)"/>
    <property type="match status" value="1"/>
</dbReference>
<keyword evidence="3" id="KW-1185">Reference proteome</keyword>
<dbReference type="RefSeq" id="WP_073156832.1">
    <property type="nucleotide sequence ID" value="NZ_FQVL01000013.1"/>
</dbReference>
<evidence type="ECO:0000313" key="2">
    <source>
        <dbReference type="EMBL" id="SHF27467.1"/>
    </source>
</evidence>
<dbReference type="OrthoDB" id="195113at2"/>
<dbReference type="InterPro" id="IPR024072">
    <property type="entry name" value="DHFR-like_dom_sf"/>
</dbReference>
<dbReference type="InterPro" id="IPR002734">
    <property type="entry name" value="RibDG_C"/>
</dbReference>
<dbReference type="Gene3D" id="3.40.430.10">
    <property type="entry name" value="Dihydrofolate Reductase, subunit A"/>
    <property type="match status" value="1"/>
</dbReference>
<gene>
    <name evidence="2" type="ORF">SAMN05444392_1134</name>
</gene>
<dbReference type="SUPFAM" id="SSF53597">
    <property type="entry name" value="Dihydrofolate reductase-like"/>
    <property type="match status" value="1"/>
</dbReference>
<dbReference type="GO" id="GO:0009231">
    <property type="term" value="P:riboflavin biosynthetic process"/>
    <property type="evidence" value="ECO:0007669"/>
    <property type="project" value="InterPro"/>
</dbReference>
<organism evidence="2 3">
    <name type="scientific">Seinonella peptonophila</name>
    <dbReference type="NCBI Taxonomy" id="112248"/>
    <lineage>
        <taxon>Bacteria</taxon>
        <taxon>Bacillati</taxon>
        <taxon>Bacillota</taxon>
        <taxon>Bacilli</taxon>
        <taxon>Bacillales</taxon>
        <taxon>Thermoactinomycetaceae</taxon>
        <taxon>Seinonella</taxon>
    </lineage>
</organism>
<dbReference type="InterPro" id="IPR050765">
    <property type="entry name" value="Riboflavin_Biosynth_HTPR"/>
</dbReference>
<dbReference type="GO" id="GO:0008703">
    <property type="term" value="F:5-amino-6-(5-phosphoribosylamino)uracil reductase activity"/>
    <property type="evidence" value="ECO:0007669"/>
    <property type="project" value="InterPro"/>
</dbReference>
<dbReference type="EMBL" id="FQVL01000013">
    <property type="protein sequence ID" value="SHF27467.1"/>
    <property type="molecule type" value="Genomic_DNA"/>
</dbReference>
<dbReference type="AlphaFoldDB" id="A0A1M5ABI4"/>
<sequence>MGRINLTMQMSLDGIVSNEDQWMMLSEEILEDYFEYYKRVDTIVVGGNTYFSMAEHWQHAEEFSSNSLERSLAQYINRIPKIVISHSELDLVWRNSQQIIAKDSQFVISEVEKLKNDAEFISVESGVKTWQLFIRDNLFDDLWILVHPIVVSQGERLFSLAEKQSALNLMKTKTYKNGVLGLYYKK</sequence>
<feature type="domain" description="Bacterial bifunctional deaminase-reductase C-terminal" evidence="1">
    <location>
        <begin position="4"/>
        <end position="180"/>
    </location>
</feature>